<proteinExistence type="inferred from homology"/>
<evidence type="ECO:0000313" key="4">
    <source>
        <dbReference type="Proteomes" id="UP000294621"/>
    </source>
</evidence>
<evidence type="ECO:0000259" key="2">
    <source>
        <dbReference type="PROSITE" id="PS50263"/>
    </source>
</evidence>
<evidence type="ECO:0000313" key="3">
    <source>
        <dbReference type="EMBL" id="TDL33669.1"/>
    </source>
</evidence>
<dbReference type="SUPFAM" id="SSF56317">
    <property type="entry name" value="Carbon-nitrogen hydrolase"/>
    <property type="match status" value="1"/>
</dbReference>
<dbReference type="PANTHER" id="PTHR23088">
    <property type="entry name" value="NITRILASE-RELATED"/>
    <property type="match status" value="1"/>
</dbReference>
<feature type="domain" description="CN hydrolase" evidence="2">
    <location>
        <begin position="1"/>
        <end position="238"/>
    </location>
</feature>
<dbReference type="STRING" id="683150.G205_12757"/>
<dbReference type="OrthoDB" id="9811121at2"/>
<dbReference type="EMBL" id="SMZQ01000010">
    <property type="protein sequence ID" value="TDL33669.1"/>
    <property type="molecule type" value="Genomic_DNA"/>
</dbReference>
<dbReference type="InterPro" id="IPR003010">
    <property type="entry name" value="C-N_Hydrolase"/>
</dbReference>
<organism evidence="3 4">
    <name type="scientific">Arthrobacter nitrophenolicus</name>
    <dbReference type="NCBI Taxonomy" id="683150"/>
    <lineage>
        <taxon>Bacteria</taxon>
        <taxon>Bacillati</taxon>
        <taxon>Actinomycetota</taxon>
        <taxon>Actinomycetes</taxon>
        <taxon>Micrococcales</taxon>
        <taxon>Micrococcaceae</taxon>
        <taxon>Arthrobacter</taxon>
    </lineage>
</organism>
<protein>
    <submittedName>
        <fullName evidence="3">Nitrilase</fullName>
    </submittedName>
</protein>
<dbReference type="PANTHER" id="PTHR23088:SF27">
    <property type="entry name" value="DEAMINATED GLUTATHIONE AMIDASE"/>
    <property type="match status" value="1"/>
</dbReference>
<dbReference type="Proteomes" id="UP000294621">
    <property type="component" value="Unassembled WGS sequence"/>
</dbReference>
<name>A0A4R5XQ46_9MICC</name>
<comment type="similarity">
    <text evidence="1">Belongs to the carbon-nitrogen hydrolase superfamily. NIT1/NIT2 family.</text>
</comment>
<dbReference type="AlphaFoldDB" id="A0A4R5XQ46"/>
<dbReference type="InterPro" id="IPR036526">
    <property type="entry name" value="C-N_Hydrolase_sf"/>
</dbReference>
<dbReference type="Gene3D" id="3.60.110.10">
    <property type="entry name" value="Carbon-nitrogen hydrolase"/>
    <property type="match status" value="1"/>
</dbReference>
<gene>
    <name evidence="3" type="ORF">E2R57_17320</name>
</gene>
<reference evidence="3 4" key="1">
    <citation type="submission" date="2019-03" db="EMBL/GenBank/DDBJ databases">
        <title>Genome Sequencing and Assembly of Various Microbes Isolated from Partially Reclaimed Soil and Acid Mine Drainage (AMD) Site.</title>
        <authorList>
            <person name="Steinbock B."/>
            <person name="Bechtold R."/>
            <person name="Sevigny J.L."/>
            <person name="Thomas D."/>
            <person name="Cuthill L.R."/>
            <person name="Aveiro Johannsen E.J."/>
            <person name="Thomas K."/>
            <person name="Ghosh A."/>
        </authorList>
    </citation>
    <scope>NUCLEOTIDE SEQUENCE [LARGE SCALE GENOMIC DNA]</scope>
    <source>
        <strain evidence="3 4">S-A1</strain>
    </source>
</reference>
<comment type="caution">
    <text evidence="3">The sequence shown here is derived from an EMBL/GenBank/DDBJ whole genome shotgun (WGS) entry which is preliminary data.</text>
</comment>
<sequence>MLLALLQAKSAVLDPEANCAVIDAAAREAAAAGARVLLTPELFPVGYAPRKLRSGLDPEVLPTLRATLAATARRHGIGLVYSLPRVMAEGDWQISATLLDANGEVLLEYGKVHLFGPDERAAFSPAAERPAVVDFQGIPTSMVICYDVEFPEAVRAAAAGGAELLLVPTALAHGFDDVPQVLLRARALESQLTVAYANHSGVEDGCRFLGGSVIAGPDGKLLAAAGEGPQLLFADVDGEAAKRERAAVPYLDERRPDLYRAWED</sequence>
<dbReference type="RefSeq" id="WP_133351330.1">
    <property type="nucleotide sequence ID" value="NZ_SMZQ01000010.1"/>
</dbReference>
<dbReference type="PROSITE" id="PS50263">
    <property type="entry name" value="CN_HYDROLASE"/>
    <property type="match status" value="1"/>
</dbReference>
<accession>A0A4R5XQ46</accession>
<dbReference type="Pfam" id="PF00795">
    <property type="entry name" value="CN_hydrolase"/>
    <property type="match status" value="1"/>
</dbReference>
<evidence type="ECO:0000256" key="1">
    <source>
        <dbReference type="ARBA" id="ARBA00010613"/>
    </source>
</evidence>